<comment type="caution">
    <text evidence="10">The sequence shown here is derived from an EMBL/GenBank/DDBJ whole genome shotgun (WGS) entry which is preliminary data.</text>
</comment>
<dbReference type="EMBL" id="LQZG01000002">
    <property type="protein sequence ID" value="OAB87558.1"/>
    <property type="molecule type" value="Genomic_DNA"/>
</dbReference>
<comment type="subcellular location">
    <subcellularLocation>
        <location evidence="7">Cytoplasm</location>
    </subcellularLocation>
</comment>
<evidence type="ECO:0000313" key="10">
    <source>
        <dbReference type="EMBL" id="OAB87558.1"/>
    </source>
</evidence>
<sequence length="341" mass="34780">MAAGHPAQAALRRAVRTCVAGHDATEGPDPLVLAAVSGGADSLALAHALLHEGGPTRTGVVVVDHDLQPGSAEVAERAAEQCRAMRTPDGRAHEVVVVRRVRVVSTGVGPEADAREARYAALAAAAGDLGAALVLLGHTRDDQAEQVLLGLLRGSGARSLAGMPATTTRGGVPFARPLLQVDRATTRAACAAAGLDPWHDPTNVDPAFARSRARAVLATLAEDLGPGLPEALARTADLLRADADHLDALADEASAPFAAVAEPCTADLAVLPTALRTRVLRRLLLARGARPGDLSAAHLAAVDALVTAPRGRGPLHLPGVEVTRVGTGRQARLSITGAGLV</sequence>
<dbReference type="Pfam" id="PF01171">
    <property type="entry name" value="ATP_bind_3"/>
    <property type="match status" value="1"/>
</dbReference>
<dbReference type="SUPFAM" id="SSF82829">
    <property type="entry name" value="MesJ substrate recognition domain-like"/>
    <property type="match status" value="1"/>
</dbReference>
<dbReference type="SUPFAM" id="SSF52402">
    <property type="entry name" value="Adenine nucleotide alpha hydrolases-like"/>
    <property type="match status" value="1"/>
</dbReference>
<dbReference type="EC" id="6.3.4.19" evidence="7"/>
<comment type="function">
    <text evidence="7">Ligates lysine onto the cytidine present at position 34 of the AUA codon-specific tRNA(Ile) that contains the anticodon CAU, in an ATP-dependent manner. Cytidine is converted to lysidine, thus changing the amino acid specificity of the tRNA from methionine to isoleucine.</text>
</comment>
<evidence type="ECO:0000259" key="9">
    <source>
        <dbReference type="Pfam" id="PF09179"/>
    </source>
</evidence>
<dbReference type="InterPro" id="IPR012094">
    <property type="entry name" value="tRNA_Ile_lys_synt"/>
</dbReference>
<comment type="similarity">
    <text evidence="7">Belongs to the tRNA(Ile)-lysidine synthase family.</text>
</comment>
<evidence type="ECO:0000256" key="1">
    <source>
        <dbReference type="ARBA" id="ARBA00022490"/>
    </source>
</evidence>
<dbReference type="InterPro" id="IPR014729">
    <property type="entry name" value="Rossmann-like_a/b/a_fold"/>
</dbReference>
<evidence type="ECO:0000256" key="5">
    <source>
        <dbReference type="ARBA" id="ARBA00022840"/>
    </source>
</evidence>
<dbReference type="Proteomes" id="UP000076976">
    <property type="component" value="Unassembled WGS sequence"/>
</dbReference>
<protein>
    <recommendedName>
        <fullName evidence="7">tRNA(Ile)-lysidine synthase</fullName>
        <ecNumber evidence="7">6.3.4.19</ecNumber>
    </recommendedName>
    <alternativeName>
        <fullName evidence="7">tRNA(Ile)-2-lysyl-cytidine synthase</fullName>
    </alternativeName>
    <alternativeName>
        <fullName evidence="7">tRNA(Ile)-lysidine synthetase</fullName>
    </alternativeName>
</protein>
<dbReference type="GO" id="GO:0006400">
    <property type="term" value="P:tRNA modification"/>
    <property type="evidence" value="ECO:0007669"/>
    <property type="project" value="UniProtKB-UniRule"/>
</dbReference>
<gene>
    <name evidence="7" type="primary">tilS</name>
    <name evidence="10" type="ORF">AWH69_05695</name>
</gene>
<accession>A0A176QCS6</accession>
<dbReference type="PANTHER" id="PTHR43033">
    <property type="entry name" value="TRNA(ILE)-LYSIDINE SYNTHASE-RELATED"/>
    <property type="match status" value="1"/>
</dbReference>
<organism evidence="10 11">
    <name type="scientific">Janibacter melonis</name>
    <dbReference type="NCBI Taxonomy" id="262209"/>
    <lineage>
        <taxon>Bacteria</taxon>
        <taxon>Bacillati</taxon>
        <taxon>Actinomycetota</taxon>
        <taxon>Actinomycetes</taxon>
        <taxon>Micrococcales</taxon>
        <taxon>Intrasporangiaceae</taxon>
        <taxon>Janibacter</taxon>
    </lineage>
</organism>
<reference evidence="10 11" key="1">
    <citation type="submission" date="2016-01" db="EMBL/GenBank/DDBJ databases">
        <title>Janibacter melonis strain CD11_4 genome sequencing and assembly.</title>
        <authorList>
            <person name="Nair G.R."/>
            <person name="Kaur G."/>
            <person name="Chander A.M."/>
            <person name="Mayilraj S."/>
        </authorList>
    </citation>
    <scope>NUCLEOTIDE SEQUENCE [LARGE SCALE GENOMIC DNA]</scope>
    <source>
        <strain evidence="10 11">CD11-4</strain>
    </source>
</reference>
<dbReference type="Pfam" id="PF09179">
    <property type="entry name" value="TilS"/>
    <property type="match status" value="1"/>
</dbReference>
<dbReference type="GO" id="GO:0005737">
    <property type="term" value="C:cytoplasm"/>
    <property type="evidence" value="ECO:0007669"/>
    <property type="project" value="UniProtKB-SubCell"/>
</dbReference>
<feature type="domain" description="tRNA(Ile)-lysidine/2-thiocytidine synthase N-terminal" evidence="8">
    <location>
        <begin position="32"/>
        <end position="214"/>
    </location>
</feature>
<keyword evidence="11" id="KW-1185">Reference proteome</keyword>
<dbReference type="Gene3D" id="1.20.59.20">
    <property type="match status" value="1"/>
</dbReference>
<keyword evidence="1 7" id="KW-0963">Cytoplasm</keyword>
<dbReference type="InterPro" id="IPR012795">
    <property type="entry name" value="tRNA_Ile_lys_synt_N"/>
</dbReference>
<dbReference type="CDD" id="cd01992">
    <property type="entry name" value="TilS_N"/>
    <property type="match status" value="1"/>
</dbReference>
<keyword evidence="3 7" id="KW-0819">tRNA processing</keyword>
<name>A0A176QCS6_9MICO</name>
<comment type="catalytic activity">
    <reaction evidence="6 7">
        <text>cytidine(34) in tRNA(Ile2) + L-lysine + ATP = lysidine(34) in tRNA(Ile2) + AMP + diphosphate + H(+)</text>
        <dbReference type="Rhea" id="RHEA:43744"/>
        <dbReference type="Rhea" id="RHEA-COMP:10625"/>
        <dbReference type="Rhea" id="RHEA-COMP:10670"/>
        <dbReference type="ChEBI" id="CHEBI:15378"/>
        <dbReference type="ChEBI" id="CHEBI:30616"/>
        <dbReference type="ChEBI" id="CHEBI:32551"/>
        <dbReference type="ChEBI" id="CHEBI:33019"/>
        <dbReference type="ChEBI" id="CHEBI:82748"/>
        <dbReference type="ChEBI" id="CHEBI:83665"/>
        <dbReference type="ChEBI" id="CHEBI:456215"/>
        <dbReference type="EC" id="6.3.4.19"/>
    </reaction>
</comment>
<keyword evidence="2 7" id="KW-0436">Ligase</keyword>
<dbReference type="InterPro" id="IPR011063">
    <property type="entry name" value="TilS/TtcA_N"/>
</dbReference>
<evidence type="ECO:0000259" key="8">
    <source>
        <dbReference type="Pfam" id="PF01171"/>
    </source>
</evidence>
<dbReference type="InterPro" id="IPR015262">
    <property type="entry name" value="tRNA_Ile_lys_synt_subst-bd"/>
</dbReference>
<dbReference type="GO" id="GO:0032267">
    <property type="term" value="F:tRNA(Ile)-lysidine synthase activity"/>
    <property type="evidence" value="ECO:0007669"/>
    <property type="project" value="UniProtKB-EC"/>
</dbReference>
<dbReference type="STRING" id="262209.AWH69_05695"/>
<feature type="domain" description="tRNA(Ile)-lysidine synthase substrate-binding" evidence="9">
    <location>
        <begin position="266"/>
        <end position="324"/>
    </location>
</feature>
<comment type="domain">
    <text evidence="7">The N-terminal region contains the highly conserved SGGXDS motif, predicted to be a P-loop motif involved in ATP binding.</text>
</comment>
<dbReference type="PANTHER" id="PTHR43033:SF1">
    <property type="entry name" value="TRNA(ILE)-LYSIDINE SYNTHASE-RELATED"/>
    <property type="match status" value="1"/>
</dbReference>
<evidence type="ECO:0000313" key="11">
    <source>
        <dbReference type="Proteomes" id="UP000076976"/>
    </source>
</evidence>
<evidence type="ECO:0000256" key="6">
    <source>
        <dbReference type="ARBA" id="ARBA00048539"/>
    </source>
</evidence>
<evidence type="ECO:0000256" key="7">
    <source>
        <dbReference type="HAMAP-Rule" id="MF_01161"/>
    </source>
</evidence>
<keyword evidence="5 7" id="KW-0067">ATP-binding</keyword>
<dbReference type="AlphaFoldDB" id="A0A176QCS6"/>
<feature type="binding site" evidence="7">
    <location>
        <begin position="37"/>
        <end position="42"/>
    </location>
    <ligand>
        <name>ATP</name>
        <dbReference type="ChEBI" id="CHEBI:30616"/>
    </ligand>
</feature>
<dbReference type="Gene3D" id="3.40.50.620">
    <property type="entry name" value="HUPs"/>
    <property type="match status" value="1"/>
</dbReference>
<dbReference type="GO" id="GO:0005524">
    <property type="term" value="F:ATP binding"/>
    <property type="evidence" value="ECO:0007669"/>
    <property type="project" value="UniProtKB-UniRule"/>
</dbReference>
<proteinExistence type="inferred from homology"/>
<evidence type="ECO:0000256" key="2">
    <source>
        <dbReference type="ARBA" id="ARBA00022598"/>
    </source>
</evidence>
<evidence type="ECO:0000256" key="4">
    <source>
        <dbReference type="ARBA" id="ARBA00022741"/>
    </source>
</evidence>
<dbReference type="NCBIfam" id="TIGR02432">
    <property type="entry name" value="lysidine_TilS_N"/>
    <property type="match status" value="1"/>
</dbReference>
<evidence type="ECO:0000256" key="3">
    <source>
        <dbReference type="ARBA" id="ARBA00022694"/>
    </source>
</evidence>
<dbReference type="RefSeq" id="WP_068273007.1">
    <property type="nucleotide sequence ID" value="NZ_LQZG01000002.1"/>
</dbReference>
<keyword evidence="4 7" id="KW-0547">Nucleotide-binding</keyword>
<dbReference type="HAMAP" id="MF_01161">
    <property type="entry name" value="tRNA_Ile_lys_synt"/>
    <property type="match status" value="1"/>
</dbReference>